<dbReference type="InterPro" id="IPR036291">
    <property type="entry name" value="NAD(P)-bd_dom_sf"/>
</dbReference>
<dbReference type="InterPro" id="IPR020806">
    <property type="entry name" value="PKS_PP-bd"/>
</dbReference>
<dbReference type="InterPro" id="IPR014030">
    <property type="entry name" value="Ketoacyl_synth_N"/>
</dbReference>
<evidence type="ECO:0000256" key="3">
    <source>
        <dbReference type="ARBA" id="ARBA00022679"/>
    </source>
</evidence>
<keyword evidence="8" id="KW-1185">Reference proteome</keyword>
<dbReference type="InterPro" id="IPR014031">
    <property type="entry name" value="Ketoacyl_synth_C"/>
</dbReference>
<dbReference type="InterPro" id="IPR016039">
    <property type="entry name" value="Thiolase-like"/>
</dbReference>
<keyword evidence="2" id="KW-0597">Phosphoprotein</keyword>
<dbReference type="Proteomes" id="UP000708148">
    <property type="component" value="Unassembled WGS sequence"/>
</dbReference>
<dbReference type="Gene3D" id="3.90.180.10">
    <property type="entry name" value="Medium-chain alcohol dehydrogenases, catalytic domain"/>
    <property type="match status" value="1"/>
</dbReference>
<reference evidence="7" key="1">
    <citation type="submission" date="2020-12" db="EMBL/GenBank/DDBJ databases">
        <authorList>
            <person name="Iha C."/>
        </authorList>
    </citation>
    <scope>NUCLEOTIDE SEQUENCE</scope>
</reference>
<dbReference type="PANTHER" id="PTHR43775">
    <property type="entry name" value="FATTY ACID SYNTHASE"/>
    <property type="match status" value="1"/>
</dbReference>
<dbReference type="OrthoDB" id="568323at2759"/>
<sequence length="1590" mass="166102">MENLHGHFARASGAQMVLFSSVASLLGSPGQSNYGAANAGLDDAAESMQSSGLPVVSAQFGPWKGAGMATATAKKMEARGVGALTPEMGLYALASILDGYHRPSFGPRSGIVTATPFDWDAFLPQMPTVPGLFSHFSSRGAEPWGEPTVRKDMTEVMDVVGSMTPKDRQEFFVREVEQVVRSIMGSDVRGDQPLMAAGLDSLGAVELRNSLETRMGTELSSTLVFDYPTPEAIVGHLCDIFTPTMARSLPAARQMVPHLSSGKTGILGISAVAQKFPHGALEQGCFTDAVDVVPLSRWDADLVLTEDAPARFGSFLDSPYDFDATAFGVSCNEAVMIDPQQRLLLECVSEAVRSSRSADALQDVAGVGVFLGISTPDYSDLKKKHAPIGVYSATGSALSVAAGRVSYVLGMKGPAVSIDTACSSSLVSSHMARLDMMQGSCTASVASGVKLILTPDTTAMFNRAGMLTVDGRCKTLDARADGYVRGEAVACMVLHLVDRPPEWVCAYLVGSAVNQDGRSSTLTAPVGPAQKAVLRQALSSGGISPESVTALHTHGTGTALGDPIEVGAAMSLLVPTSAGRHTPLAFAAGKTSLGHTEPAAGVVGLVQAISSLGQRFTQPVLHLGSANPHMHGVLASAAGSILMPRAPGPAIQDAPTVSVSAFAFQGTNANIALQSGEGCTSEMAVHWDRCFHCLLPPPCAFTTRASVQMRSLVFESRLNRASLCGLLHHRVNGRGIFPGAGYLGFAASSLAAVFGKPGHGACVTNGVVSAPLFLQMKDMDQKSILCTVNLVTGALAITSMPGNAGDLLFAEPIARGTGFDAALNTLTSPGVAAATLSALTIGGRFVEISKRDIWSHARFAQERLDVSYHLVAVDFMPEGLLHTALMRVSRMLAEGILSPLQQIAYDIGSVSSALRQMSQARHVGKIVARSRTEKENGLGDVGISVVTGGAGMIGSLVAKWLARKAVKQIILTSRSGKMTSSAAEVLQKSNASYSSLVSIVSSDLSYCEDWLGVVDNNFASPRRCITALFHASGVLRDAAIANQNVQSIRVVFAPKVVGTKNVESGGWLQPTATHVFFSSVASLLGAPGQTNYGGANAFMDSTAERLVHAGLGALSIQWGAWAGAGMGSEHAITRERVESAGMALLTEDVGIASLEGLLSSQYHRAVASAIPFDWNKFLSRLDVVPPLLSEFSSTGTELHEDASLMESGLDSLGSVELRNALSRHFGIEFPATLTFDYPSVSLLSEYVASCVDPIEATHNAQAPAGGVTHVREGAHMIALTGISTRYANIDDLEGLHRCLADSPELHTVGPHSRWDCNVMYGSADEIPAVATNFGTFVDTAFHFDPDVFGISRRESAAMDPQQRILLEETLTALHARGGDIRSLTGSQTGVFVGCIFLEYADMLRKYGHGAGSNIVTGNGIAFMAGRISYTFGFQGPCVPTNTACSSSLVAAHMAARSVQDSDSSMALAAGANAILMPEGATAAMTNVRALAPDGRCKAFASDADGYGRGEGFTVAVLERKQALVSQAKAEAGIDTLEYVASHGTGTPLGDPIETGALGKAVVGGSQAPDAVFTMGAVKTLLGHTEGNAGL</sequence>
<accession>A0A8S1ISP1</accession>
<dbReference type="InterPro" id="IPR049552">
    <property type="entry name" value="PKS_DH_N"/>
</dbReference>
<dbReference type="Gene3D" id="3.40.50.720">
    <property type="entry name" value="NAD(P)-binding Rossmann-like Domain"/>
    <property type="match status" value="3"/>
</dbReference>
<dbReference type="InterPro" id="IPR013968">
    <property type="entry name" value="PKS_KR"/>
</dbReference>
<dbReference type="Pfam" id="PF21089">
    <property type="entry name" value="PKS_DH_N"/>
    <property type="match status" value="1"/>
</dbReference>
<dbReference type="InterPro" id="IPR020841">
    <property type="entry name" value="PKS_Beta-ketoAc_synthase_dom"/>
</dbReference>
<dbReference type="PROSITE" id="PS50075">
    <property type="entry name" value="CARRIER"/>
    <property type="match status" value="2"/>
</dbReference>
<dbReference type="GO" id="GO:0004312">
    <property type="term" value="F:fatty acid synthase activity"/>
    <property type="evidence" value="ECO:0007669"/>
    <property type="project" value="TreeGrafter"/>
</dbReference>
<dbReference type="Gene3D" id="3.10.129.10">
    <property type="entry name" value="Hotdog Thioesterase"/>
    <property type="match status" value="1"/>
</dbReference>
<dbReference type="SMART" id="SM00825">
    <property type="entry name" value="PKS_KS"/>
    <property type="match status" value="2"/>
</dbReference>
<dbReference type="InterPro" id="IPR050091">
    <property type="entry name" value="PKS_NRPS_Biosynth_Enz"/>
</dbReference>
<dbReference type="SUPFAM" id="SSF53901">
    <property type="entry name" value="Thiolase-like"/>
    <property type="match status" value="3"/>
</dbReference>
<dbReference type="InterPro" id="IPR009081">
    <property type="entry name" value="PP-bd_ACP"/>
</dbReference>
<dbReference type="Pfam" id="PF00109">
    <property type="entry name" value="ketoacyl-synt"/>
    <property type="match status" value="2"/>
</dbReference>
<feature type="non-terminal residue" evidence="7">
    <location>
        <position position="1"/>
    </location>
</feature>
<evidence type="ECO:0000313" key="7">
    <source>
        <dbReference type="EMBL" id="CAD7696941.1"/>
    </source>
</evidence>
<evidence type="ECO:0000256" key="4">
    <source>
        <dbReference type="ARBA" id="ARBA00023268"/>
    </source>
</evidence>
<evidence type="ECO:0000259" key="5">
    <source>
        <dbReference type="PROSITE" id="PS50075"/>
    </source>
</evidence>
<dbReference type="InterPro" id="IPR020843">
    <property type="entry name" value="ER"/>
</dbReference>
<gene>
    <name evidence="7" type="ORF">OSTQU699_LOCUS2308</name>
</gene>
<evidence type="ECO:0000259" key="6">
    <source>
        <dbReference type="PROSITE" id="PS52004"/>
    </source>
</evidence>
<dbReference type="CDD" id="cd00833">
    <property type="entry name" value="PKS"/>
    <property type="match status" value="2"/>
</dbReference>
<proteinExistence type="predicted"/>
<dbReference type="GO" id="GO:0016491">
    <property type="term" value="F:oxidoreductase activity"/>
    <property type="evidence" value="ECO:0007669"/>
    <property type="project" value="InterPro"/>
</dbReference>
<dbReference type="CDD" id="cd05274">
    <property type="entry name" value="KR_FAS_SDR_x"/>
    <property type="match status" value="1"/>
</dbReference>
<evidence type="ECO:0000313" key="8">
    <source>
        <dbReference type="Proteomes" id="UP000708148"/>
    </source>
</evidence>
<evidence type="ECO:0000256" key="2">
    <source>
        <dbReference type="ARBA" id="ARBA00022553"/>
    </source>
</evidence>
<dbReference type="PANTHER" id="PTHR43775:SF37">
    <property type="entry name" value="SI:DKEY-61P9.11"/>
    <property type="match status" value="1"/>
</dbReference>
<dbReference type="SMART" id="SM00829">
    <property type="entry name" value="PKS_ER"/>
    <property type="match status" value="1"/>
</dbReference>
<dbReference type="InterPro" id="IPR036736">
    <property type="entry name" value="ACP-like_sf"/>
</dbReference>
<keyword evidence="3" id="KW-0808">Transferase</keyword>
<evidence type="ECO:0008006" key="9">
    <source>
        <dbReference type="Google" id="ProtNLM"/>
    </source>
</evidence>
<dbReference type="InterPro" id="IPR057326">
    <property type="entry name" value="KR_dom"/>
</dbReference>
<feature type="domain" description="Carrier" evidence="5">
    <location>
        <begin position="1175"/>
        <end position="1251"/>
    </location>
</feature>
<comment type="caution">
    <text evidence="7">The sequence shown here is derived from an EMBL/GenBank/DDBJ whole genome shotgun (WGS) entry which is preliminary data.</text>
</comment>
<dbReference type="SMART" id="SM00822">
    <property type="entry name" value="PKS_KR"/>
    <property type="match status" value="1"/>
</dbReference>
<dbReference type="Pfam" id="PF02801">
    <property type="entry name" value="Ketoacyl-synt_C"/>
    <property type="match status" value="1"/>
</dbReference>
<dbReference type="Pfam" id="PF08659">
    <property type="entry name" value="KR"/>
    <property type="match status" value="2"/>
</dbReference>
<keyword evidence="4" id="KW-0511">Multifunctional enzyme</keyword>
<organism evidence="7 8">
    <name type="scientific">Ostreobium quekettii</name>
    <dbReference type="NCBI Taxonomy" id="121088"/>
    <lineage>
        <taxon>Eukaryota</taxon>
        <taxon>Viridiplantae</taxon>
        <taxon>Chlorophyta</taxon>
        <taxon>core chlorophytes</taxon>
        <taxon>Ulvophyceae</taxon>
        <taxon>TCBD clade</taxon>
        <taxon>Bryopsidales</taxon>
        <taxon>Ostreobineae</taxon>
        <taxon>Ostreobiaceae</taxon>
        <taxon>Ostreobium</taxon>
    </lineage>
</organism>
<feature type="domain" description="Carrier" evidence="5">
    <location>
        <begin position="163"/>
        <end position="241"/>
    </location>
</feature>
<dbReference type="EMBL" id="CAJHUC010000580">
    <property type="protein sequence ID" value="CAD7696941.1"/>
    <property type="molecule type" value="Genomic_DNA"/>
</dbReference>
<protein>
    <recommendedName>
        <fullName evidence="9">Polyketide synthase</fullName>
    </recommendedName>
</protein>
<name>A0A8S1ISP1_9CHLO</name>
<dbReference type="Pfam" id="PF00550">
    <property type="entry name" value="PP-binding"/>
    <property type="match status" value="2"/>
</dbReference>
<feature type="non-terminal residue" evidence="7">
    <location>
        <position position="1590"/>
    </location>
</feature>
<dbReference type="Gene3D" id="1.10.1200.10">
    <property type="entry name" value="ACP-like"/>
    <property type="match status" value="2"/>
</dbReference>
<dbReference type="PROSITE" id="PS00012">
    <property type="entry name" value="PHOSPHOPANTETHEINE"/>
    <property type="match status" value="2"/>
</dbReference>
<dbReference type="SMART" id="SM00823">
    <property type="entry name" value="PKS_PP"/>
    <property type="match status" value="2"/>
</dbReference>
<dbReference type="SUPFAM" id="SSF51735">
    <property type="entry name" value="NAD(P)-binding Rossmann-fold domains"/>
    <property type="match status" value="2"/>
</dbReference>
<dbReference type="Pfam" id="PF13602">
    <property type="entry name" value="ADH_zinc_N_2"/>
    <property type="match status" value="1"/>
</dbReference>
<feature type="domain" description="Ketosynthase family 3 (KS3)" evidence="6">
    <location>
        <begin position="1274"/>
        <end position="1590"/>
    </location>
</feature>
<dbReference type="Gene3D" id="3.40.47.10">
    <property type="match status" value="3"/>
</dbReference>
<evidence type="ECO:0000256" key="1">
    <source>
        <dbReference type="ARBA" id="ARBA00022450"/>
    </source>
</evidence>
<dbReference type="InterPro" id="IPR006162">
    <property type="entry name" value="Ppantetheine_attach_site"/>
</dbReference>
<keyword evidence="1" id="KW-0596">Phosphopantetheine</keyword>
<feature type="domain" description="Ketosynthase family 3 (KS3)" evidence="6">
    <location>
        <begin position="255"/>
        <end position="675"/>
    </location>
</feature>
<dbReference type="SMART" id="SM01294">
    <property type="entry name" value="PKS_PP_betabranch"/>
    <property type="match status" value="1"/>
</dbReference>
<dbReference type="SUPFAM" id="SSF47336">
    <property type="entry name" value="ACP-like"/>
    <property type="match status" value="2"/>
</dbReference>
<dbReference type="PROSITE" id="PS52004">
    <property type="entry name" value="KS3_2"/>
    <property type="match status" value="2"/>
</dbReference>
<dbReference type="GO" id="GO:0006633">
    <property type="term" value="P:fatty acid biosynthetic process"/>
    <property type="evidence" value="ECO:0007669"/>
    <property type="project" value="TreeGrafter"/>
</dbReference>
<dbReference type="GO" id="GO:0031177">
    <property type="term" value="F:phosphopantetheine binding"/>
    <property type="evidence" value="ECO:0007669"/>
    <property type="project" value="InterPro"/>
</dbReference>